<protein>
    <submittedName>
        <fullName evidence="2">Uncharacterized protein</fullName>
    </submittedName>
</protein>
<keyword evidence="1" id="KW-0812">Transmembrane</keyword>
<reference evidence="2" key="1">
    <citation type="submission" date="2016-03" db="EMBL/GenBank/DDBJ databases">
        <authorList>
            <person name="Ploux O."/>
        </authorList>
    </citation>
    <scope>NUCLEOTIDE SEQUENCE</scope>
    <source>
        <strain evidence="2">UC10</strain>
    </source>
</reference>
<keyword evidence="1" id="KW-1133">Transmembrane helix</keyword>
<dbReference type="EMBL" id="LT598653">
    <property type="protein sequence ID" value="SBV34431.1"/>
    <property type="molecule type" value="Genomic_DNA"/>
</dbReference>
<evidence type="ECO:0000256" key="1">
    <source>
        <dbReference type="SAM" id="Phobius"/>
    </source>
</evidence>
<accession>A0A1Y5PWS3</accession>
<keyword evidence="1" id="KW-0472">Membrane</keyword>
<evidence type="ECO:0000313" key="2">
    <source>
        <dbReference type="EMBL" id="SBV34431.1"/>
    </source>
</evidence>
<organism evidence="2">
    <name type="scientific">uncultured Sphingopyxis sp</name>
    <dbReference type="NCBI Taxonomy" id="310581"/>
    <lineage>
        <taxon>Bacteria</taxon>
        <taxon>Pseudomonadati</taxon>
        <taxon>Pseudomonadota</taxon>
        <taxon>Alphaproteobacteria</taxon>
        <taxon>Sphingomonadales</taxon>
        <taxon>Sphingomonadaceae</taxon>
        <taxon>Sphingopyxis</taxon>
        <taxon>environmental samples</taxon>
    </lineage>
</organism>
<dbReference type="RefSeq" id="WP_268746858.1">
    <property type="nucleotide sequence ID" value="NZ_LT598653.1"/>
</dbReference>
<name>A0A1Y5PWS3_9SPHN</name>
<proteinExistence type="predicted"/>
<dbReference type="AlphaFoldDB" id="A0A1Y5PWS3"/>
<sequence>MAHFNVESFKSYAIAGVASLYCSLMFLAAVGPNAAHFGGLVA</sequence>
<gene>
    <name evidence="2" type="ORF">SPPYR_3316</name>
</gene>
<feature type="transmembrane region" description="Helical" evidence="1">
    <location>
        <begin position="12"/>
        <end position="31"/>
    </location>
</feature>
<dbReference type="KEGG" id="sphu:SPPYR_3316"/>